<gene>
    <name evidence="6" type="primary">kdgA</name>
    <name evidence="6" type="ORF">SCNRRL3882_0671</name>
</gene>
<evidence type="ECO:0000256" key="3">
    <source>
        <dbReference type="ARBA" id="ARBA00011233"/>
    </source>
</evidence>
<dbReference type="GO" id="GO:0016829">
    <property type="term" value="F:lyase activity"/>
    <property type="evidence" value="ECO:0007669"/>
    <property type="project" value="UniProtKB-KW"/>
</dbReference>
<comment type="similarity">
    <text evidence="2">Belongs to the KHG/KDPG aldolase family.</text>
</comment>
<dbReference type="OrthoDB" id="9805177at2"/>
<dbReference type="AlphaFoldDB" id="A0A2N9B1H6"/>
<dbReference type="Pfam" id="PF01081">
    <property type="entry name" value="Aldolase"/>
    <property type="match status" value="1"/>
</dbReference>
<evidence type="ECO:0000256" key="5">
    <source>
        <dbReference type="ARBA" id="ARBA00023277"/>
    </source>
</evidence>
<dbReference type="InterPro" id="IPR000887">
    <property type="entry name" value="Aldlse_KDPG_KHG"/>
</dbReference>
<keyword evidence="4" id="KW-0456">Lyase</keyword>
<evidence type="ECO:0000313" key="6">
    <source>
        <dbReference type="EMBL" id="SOR77196.1"/>
    </source>
</evidence>
<dbReference type="PANTHER" id="PTHR30246">
    <property type="entry name" value="2-KETO-3-DEOXY-6-PHOSPHOGLUCONATE ALDOLASE"/>
    <property type="match status" value="1"/>
</dbReference>
<keyword evidence="7" id="KW-1185">Reference proteome</keyword>
<evidence type="ECO:0000256" key="4">
    <source>
        <dbReference type="ARBA" id="ARBA00023239"/>
    </source>
</evidence>
<dbReference type="InterPro" id="IPR013785">
    <property type="entry name" value="Aldolase_TIM"/>
</dbReference>
<dbReference type="Proteomes" id="UP000235464">
    <property type="component" value="Chromosome I"/>
</dbReference>
<evidence type="ECO:0000256" key="1">
    <source>
        <dbReference type="ARBA" id="ARBA00004761"/>
    </source>
</evidence>
<dbReference type="SUPFAM" id="SSF51569">
    <property type="entry name" value="Aldolase"/>
    <property type="match status" value="1"/>
</dbReference>
<dbReference type="PANTHER" id="PTHR30246:SF1">
    <property type="entry name" value="2-DEHYDRO-3-DEOXY-6-PHOSPHOGALACTONATE ALDOLASE-RELATED"/>
    <property type="match status" value="1"/>
</dbReference>
<dbReference type="RefSeq" id="WP_010043889.1">
    <property type="nucleotide sequence ID" value="NZ_LT962942.1"/>
</dbReference>
<comment type="pathway">
    <text evidence="1">Carbohydrate acid metabolism.</text>
</comment>
<protein>
    <submittedName>
        <fullName evidence="6">KHG/KDPG aldolase</fullName>
    </submittedName>
</protein>
<dbReference type="Gene3D" id="3.20.20.70">
    <property type="entry name" value="Aldolase class I"/>
    <property type="match status" value="1"/>
</dbReference>
<proteinExistence type="inferred from homology"/>
<reference evidence="7" key="1">
    <citation type="submission" date="2017-11" db="EMBL/GenBank/DDBJ databases">
        <authorList>
            <person name="Wibberg D."/>
        </authorList>
    </citation>
    <scope>NUCLEOTIDE SEQUENCE [LARGE SCALE GENOMIC DNA]</scope>
</reference>
<comment type="subunit">
    <text evidence="3">Homotrimer.</text>
</comment>
<keyword evidence="5" id="KW-0119">Carbohydrate metabolism</keyword>
<evidence type="ECO:0000256" key="2">
    <source>
        <dbReference type="ARBA" id="ARBA00006906"/>
    </source>
</evidence>
<organism evidence="6 7">
    <name type="scientific">Streptomyces chartreusis NRRL 3882</name>
    <dbReference type="NCBI Taxonomy" id="1079985"/>
    <lineage>
        <taxon>Bacteria</taxon>
        <taxon>Bacillati</taxon>
        <taxon>Actinomycetota</taxon>
        <taxon>Actinomycetes</taxon>
        <taxon>Kitasatosporales</taxon>
        <taxon>Streptomycetaceae</taxon>
        <taxon>Streptomyces</taxon>
    </lineage>
</organism>
<evidence type="ECO:0000313" key="7">
    <source>
        <dbReference type="Proteomes" id="UP000235464"/>
    </source>
</evidence>
<dbReference type="EMBL" id="LT963352">
    <property type="protein sequence ID" value="SOR77196.1"/>
    <property type="molecule type" value="Genomic_DNA"/>
</dbReference>
<sequence length="206" mass="21032">MNLVESLRAHRLLAIVRGKDPAAALRTVRTLAAEGIAAVEVSLTTADALTVIRQARTELGPDALLGAGTVRSAADAERAVDAGASYLVTPALVDGLEPYGIPVLMGALTPTEIELALTRGADAIKLFPGSFGGPGYLRALRDPFPEVPFVPVGGVDAAAARAYLDRGAIAVGVGSPLVGDAADGGDVDELRARTAVFRKVIAGETP</sequence>
<name>A0A2N9B1H6_STRCX</name>
<accession>A0A2N9B1H6</accession>
<dbReference type="CDD" id="cd00452">
    <property type="entry name" value="KDPG_aldolase"/>
    <property type="match status" value="1"/>
</dbReference>